<feature type="binding site" evidence="5">
    <location>
        <position position="218"/>
    </location>
    <ligand>
        <name>FAD</name>
        <dbReference type="ChEBI" id="CHEBI:57692"/>
    </ligand>
</feature>
<dbReference type="eggNOG" id="COG2303">
    <property type="taxonomic scope" value="Bacteria"/>
</dbReference>
<dbReference type="Gene3D" id="3.30.560.10">
    <property type="entry name" value="Glucose Oxidase, domain 3"/>
    <property type="match status" value="1"/>
</dbReference>
<dbReference type="PATRIC" id="fig|1449351.3.peg.802"/>
<dbReference type="Pfam" id="PF00732">
    <property type="entry name" value="GMC_oxred_N"/>
    <property type="match status" value="1"/>
</dbReference>
<feature type="binding site" evidence="5">
    <location>
        <position position="88"/>
    </location>
    <ligand>
        <name>FAD</name>
        <dbReference type="ChEBI" id="CHEBI:57692"/>
    </ligand>
</feature>
<dbReference type="InterPro" id="IPR007867">
    <property type="entry name" value="GMC_OxRtase_C"/>
</dbReference>
<dbReference type="Pfam" id="PF05199">
    <property type="entry name" value="GMC_oxred_C"/>
    <property type="match status" value="1"/>
</dbReference>
<dbReference type="OrthoDB" id="9785276at2"/>
<evidence type="ECO:0000313" key="9">
    <source>
        <dbReference type="Proteomes" id="UP000023430"/>
    </source>
</evidence>
<comment type="cofactor">
    <cofactor evidence="1 5">
        <name>FAD</name>
        <dbReference type="ChEBI" id="CHEBI:57692"/>
    </cofactor>
</comment>
<dbReference type="AlphaFoldDB" id="X7FEC1"/>
<evidence type="ECO:0000256" key="2">
    <source>
        <dbReference type="ARBA" id="ARBA00010790"/>
    </source>
</evidence>
<organism evidence="8 9">
    <name type="scientific">Roseivivax isoporae LMG 25204</name>
    <dbReference type="NCBI Taxonomy" id="1449351"/>
    <lineage>
        <taxon>Bacteria</taxon>
        <taxon>Pseudomonadati</taxon>
        <taxon>Pseudomonadota</taxon>
        <taxon>Alphaproteobacteria</taxon>
        <taxon>Rhodobacterales</taxon>
        <taxon>Roseobacteraceae</taxon>
        <taxon>Roseivivax</taxon>
    </lineage>
</organism>
<dbReference type="PANTHER" id="PTHR11552:SF147">
    <property type="entry name" value="CHOLINE DEHYDROGENASE, MITOCHONDRIAL"/>
    <property type="match status" value="1"/>
</dbReference>
<evidence type="ECO:0000313" key="8">
    <source>
        <dbReference type="EMBL" id="ETX30379.1"/>
    </source>
</evidence>
<evidence type="ECO:0000259" key="7">
    <source>
        <dbReference type="PROSITE" id="PS00623"/>
    </source>
</evidence>
<dbReference type="RefSeq" id="WP_043766875.1">
    <property type="nucleotide sequence ID" value="NZ_JAME01000004.1"/>
</dbReference>
<keyword evidence="4 5" id="KW-0274">FAD</keyword>
<evidence type="ECO:0000256" key="6">
    <source>
        <dbReference type="RuleBase" id="RU003968"/>
    </source>
</evidence>
<keyword evidence="9" id="KW-1185">Reference proteome</keyword>
<dbReference type="InterPro" id="IPR012132">
    <property type="entry name" value="GMC_OxRdtase"/>
</dbReference>
<dbReference type="Gene3D" id="3.50.50.60">
    <property type="entry name" value="FAD/NAD(P)-binding domain"/>
    <property type="match status" value="1"/>
</dbReference>
<proteinExistence type="inferred from homology"/>
<dbReference type="PROSITE" id="PS00623">
    <property type="entry name" value="GMC_OXRED_1"/>
    <property type="match status" value="1"/>
</dbReference>
<dbReference type="InterPro" id="IPR000172">
    <property type="entry name" value="GMC_OxRdtase_N"/>
</dbReference>
<dbReference type="PIRSF" id="PIRSF000137">
    <property type="entry name" value="Alcohol_oxidase"/>
    <property type="match status" value="1"/>
</dbReference>
<dbReference type="EMBL" id="JAME01000004">
    <property type="protein sequence ID" value="ETX30379.1"/>
    <property type="molecule type" value="Genomic_DNA"/>
</dbReference>
<reference evidence="8 9" key="1">
    <citation type="submission" date="2014-01" db="EMBL/GenBank/DDBJ databases">
        <title>Roseivivax isoporae LMG 25204 Genome Sequencing.</title>
        <authorList>
            <person name="Lai Q."/>
            <person name="Li G."/>
            <person name="Shao Z."/>
        </authorList>
    </citation>
    <scope>NUCLEOTIDE SEQUENCE [LARGE SCALE GENOMIC DNA]</scope>
    <source>
        <strain evidence="8 9">LMG 25204</strain>
    </source>
</reference>
<name>X7FEC1_9RHOB</name>
<keyword evidence="3 6" id="KW-0285">Flavoprotein</keyword>
<feature type="binding site" evidence="5">
    <location>
        <position position="84"/>
    </location>
    <ligand>
        <name>FAD</name>
        <dbReference type="ChEBI" id="CHEBI:57692"/>
    </ligand>
</feature>
<evidence type="ECO:0000256" key="5">
    <source>
        <dbReference type="PIRSR" id="PIRSR000137-2"/>
    </source>
</evidence>
<protein>
    <submittedName>
        <fullName evidence="8">GMC oxidoreductase</fullName>
    </submittedName>
</protein>
<sequence>MEEGSYDFVVIGAGSAGCVVAGRLSDAGHKVLLLEAGGRDRNPWIHIPLGYAKLYANPTVNWCYRSEPEPNLNGRRLFQPRGKVLGGTGSINGMIYMRGQPEDFDGWARAGCDGWSWAEVLPYFKKCEDQERGPDQFHGTGGPVAVSDLPEPHVLGEAFHAASEALGSPRNDDFNGAAQLGTGYVQTTTRRARRWSTARGYLTGRMARNIDIRTGALVERIGVESGRAVSVTWKGPGGRRVTRPAREIVLCGGVYNSPQILQRSGLGPADLLRGHGIDVVRHMPDVGEHLQDHFGIGLEFRSRERSTVNDIYNNPLLGGRELLRYILFRTGPFADNGNYSNTFIRTAPHIATPDMMVTFMAWCTGEDLRPRPFSGFTILAEHIRPEARGHCRLSGPRPTDPPSIRFNFLETEADRDAALAGLKFGRRISRTEPMAACVEAELSPGEDARTDDDLLAHCRANGLSLLHGVGTCRMGPAADGAVVDPRLRVHGVAGLRVIDASIMPRIVSGNTNAAAIMIGEKGTDMVLEDCRARAATE</sequence>
<evidence type="ECO:0000256" key="4">
    <source>
        <dbReference type="ARBA" id="ARBA00022827"/>
    </source>
</evidence>
<comment type="similarity">
    <text evidence="2 6">Belongs to the GMC oxidoreductase family.</text>
</comment>
<dbReference type="STRING" id="1449351.RISW2_16210"/>
<dbReference type="SUPFAM" id="SSF51905">
    <property type="entry name" value="FAD/NAD(P)-binding domain"/>
    <property type="match status" value="1"/>
</dbReference>
<dbReference type="Proteomes" id="UP000023430">
    <property type="component" value="Unassembled WGS sequence"/>
</dbReference>
<evidence type="ECO:0000256" key="3">
    <source>
        <dbReference type="ARBA" id="ARBA00022630"/>
    </source>
</evidence>
<dbReference type="SUPFAM" id="SSF54373">
    <property type="entry name" value="FAD-linked reductases, C-terminal domain"/>
    <property type="match status" value="1"/>
</dbReference>
<dbReference type="InterPro" id="IPR036188">
    <property type="entry name" value="FAD/NAD-bd_sf"/>
</dbReference>
<dbReference type="GO" id="GO:0050660">
    <property type="term" value="F:flavin adenine dinucleotide binding"/>
    <property type="evidence" value="ECO:0007669"/>
    <property type="project" value="InterPro"/>
</dbReference>
<feature type="domain" description="Glucose-methanol-choline oxidoreductase N-terminal" evidence="7">
    <location>
        <begin position="82"/>
        <end position="105"/>
    </location>
</feature>
<gene>
    <name evidence="8" type="ORF">RISW2_16210</name>
</gene>
<dbReference type="GO" id="GO:0016614">
    <property type="term" value="F:oxidoreductase activity, acting on CH-OH group of donors"/>
    <property type="evidence" value="ECO:0007669"/>
    <property type="project" value="InterPro"/>
</dbReference>
<evidence type="ECO:0000256" key="1">
    <source>
        <dbReference type="ARBA" id="ARBA00001974"/>
    </source>
</evidence>
<dbReference type="PANTHER" id="PTHR11552">
    <property type="entry name" value="GLUCOSE-METHANOL-CHOLINE GMC OXIDOREDUCTASE"/>
    <property type="match status" value="1"/>
</dbReference>
<comment type="caution">
    <text evidence="8">The sequence shown here is derived from an EMBL/GenBank/DDBJ whole genome shotgun (WGS) entry which is preliminary data.</text>
</comment>
<accession>X7FEC1</accession>